<dbReference type="KEGG" id="dee:HQN60_00580"/>
<dbReference type="RefSeq" id="WP_173531865.1">
    <property type="nucleotide sequence ID" value="NZ_CP054143.1"/>
</dbReference>
<evidence type="ECO:0000256" key="1">
    <source>
        <dbReference type="SAM" id="MobiDB-lite"/>
    </source>
</evidence>
<organism evidence="4 5">
    <name type="scientific">Deefgea piscis</name>
    <dbReference type="NCBI Taxonomy" id="2739061"/>
    <lineage>
        <taxon>Bacteria</taxon>
        <taxon>Pseudomonadati</taxon>
        <taxon>Pseudomonadota</taxon>
        <taxon>Betaproteobacteria</taxon>
        <taxon>Neisseriales</taxon>
        <taxon>Chitinibacteraceae</taxon>
        <taxon>Deefgea</taxon>
    </lineage>
</organism>
<dbReference type="InterPro" id="IPR007730">
    <property type="entry name" value="SPOR-like_dom"/>
</dbReference>
<protein>
    <submittedName>
        <fullName evidence="4">SPOR domain-containing protein</fullName>
    </submittedName>
</protein>
<dbReference type="EMBL" id="CP054143">
    <property type="protein sequence ID" value="QKJ65355.1"/>
    <property type="molecule type" value="Genomic_DNA"/>
</dbReference>
<dbReference type="SUPFAM" id="SSF110997">
    <property type="entry name" value="Sporulation related repeat"/>
    <property type="match status" value="1"/>
</dbReference>
<keyword evidence="2" id="KW-0472">Membrane</keyword>
<feature type="region of interest" description="Disordered" evidence="1">
    <location>
        <begin position="77"/>
        <end position="148"/>
    </location>
</feature>
<evidence type="ECO:0000259" key="3">
    <source>
        <dbReference type="Pfam" id="PF05036"/>
    </source>
</evidence>
<dbReference type="Gene3D" id="3.30.70.1070">
    <property type="entry name" value="Sporulation related repeat"/>
    <property type="match status" value="1"/>
</dbReference>
<accession>A0A6M8SJW9</accession>
<keyword evidence="2" id="KW-0812">Transmembrane</keyword>
<keyword evidence="5" id="KW-1185">Reference proteome</keyword>
<dbReference type="InterPro" id="IPR036680">
    <property type="entry name" value="SPOR-like_sf"/>
</dbReference>
<reference evidence="4 5" key="1">
    <citation type="submission" date="2020-05" db="EMBL/GenBank/DDBJ databases">
        <title>Complete genome sequence of Deefgea sp. D17.</title>
        <authorList>
            <person name="Bae J.-W."/>
            <person name="Han J.E."/>
        </authorList>
    </citation>
    <scope>NUCLEOTIDE SEQUENCE [LARGE SCALE GENOMIC DNA]</scope>
    <source>
        <strain evidence="4 5">D17</strain>
    </source>
</reference>
<dbReference type="Pfam" id="PF05036">
    <property type="entry name" value="SPOR"/>
    <property type="match status" value="1"/>
</dbReference>
<dbReference type="Proteomes" id="UP000504844">
    <property type="component" value="Chromosome"/>
</dbReference>
<name>A0A6M8SJW9_9NEIS</name>
<feature type="compositionally biased region" description="Polar residues" evidence="1">
    <location>
        <begin position="77"/>
        <end position="87"/>
    </location>
</feature>
<dbReference type="AlphaFoldDB" id="A0A6M8SJW9"/>
<evidence type="ECO:0000256" key="2">
    <source>
        <dbReference type="SAM" id="Phobius"/>
    </source>
</evidence>
<gene>
    <name evidence="4" type="ORF">HQN60_00580</name>
</gene>
<proteinExistence type="predicted"/>
<evidence type="ECO:0000313" key="4">
    <source>
        <dbReference type="EMBL" id="QKJ65355.1"/>
    </source>
</evidence>
<sequence length="242" mass="25660">MSDGLDPILQQKEQQQLKTQLLWRLGIAAALIGIVLAAIAWFDQERKNAVPEVKIASDVETAKILTPLVAASEIESATPNPNISSEVASAPTLSPSPSPSPSPSSSLSHNQTPIQAISNPAPKPSTTTPRAVVAEQTRSAPKPDPLPIPLMNAPTPMAARQPVKPSNNYPAATTGQQGYSVQAGVFLHANNAEKLLVQLQTAGIPAYLETRVQIGPFKSKSQADIAVKKLRQLGIEPVLRTQ</sequence>
<evidence type="ECO:0000313" key="5">
    <source>
        <dbReference type="Proteomes" id="UP000504844"/>
    </source>
</evidence>
<dbReference type="GO" id="GO:0042834">
    <property type="term" value="F:peptidoglycan binding"/>
    <property type="evidence" value="ECO:0007669"/>
    <property type="project" value="InterPro"/>
</dbReference>
<feature type="domain" description="SPOR" evidence="3">
    <location>
        <begin position="176"/>
        <end position="240"/>
    </location>
</feature>
<feature type="transmembrane region" description="Helical" evidence="2">
    <location>
        <begin position="21"/>
        <end position="42"/>
    </location>
</feature>
<keyword evidence="2" id="KW-1133">Transmembrane helix</keyword>
<feature type="compositionally biased region" description="Polar residues" evidence="1">
    <location>
        <begin position="109"/>
        <end position="129"/>
    </location>
</feature>